<dbReference type="EMBL" id="JANIBJ010000008">
    <property type="protein sequence ID" value="MCQ8103597.1"/>
    <property type="molecule type" value="Genomic_DNA"/>
</dbReference>
<feature type="chain" id="PRO_5046663136" evidence="1">
    <location>
        <begin position="20"/>
        <end position="107"/>
    </location>
</feature>
<evidence type="ECO:0000313" key="3">
    <source>
        <dbReference type="Proteomes" id="UP001524499"/>
    </source>
</evidence>
<organism evidence="2 3">
    <name type="scientific">Methylomonas subterranea</name>
    <dbReference type="NCBI Taxonomy" id="2952225"/>
    <lineage>
        <taxon>Bacteria</taxon>
        <taxon>Pseudomonadati</taxon>
        <taxon>Pseudomonadota</taxon>
        <taxon>Gammaproteobacteria</taxon>
        <taxon>Methylococcales</taxon>
        <taxon>Methylococcaceae</taxon>
        <taxon>Methylomonas</taxon>
    </lineage>
</organism>
<gene>
    <name evidence="2" type="ORF">NP590_05735</name>
</gene>
<feature type="signal peptide" evidence="1">
    <location>
        <begin position="1"/>
        <end position="19"/>
    </location>
</feature>
<keyword evidence="3" id="KW-1185">Reference proteome</keyword>
<evidence type="ECO:0000256" key="1">
    <source>
        <dbReference type="SAM" id="SignalP"/>
    </source>
</evidence>
<dbReference type="RefSeq" id="WP_256601306.1">
    <property type="nucleotide sequence ID" value="NZ_JANIBJ010000008.1"/>
</dbReference>
<dbReference type="Pfam" id="PF11006">
    <property type="entry name" value="DUF2845"/>
    <property type="match status" value="1"/>
</dbReference>
<name>A0ABT1TDR2_9GAMM</name>
<proteinExistence type="predicted"/>
<dbReference type="InterPro" id="IPR021268">
    <property type="entry name" value="DUF2845"/>
</dbReference>
<keyword evidence="1" id="KW-0732">Signal</keyword>
<comment type="caution">
    <text evidence="2">The sequence shown here is derived from an EMBL/GenBank/DDBJ whole genome shotgun (WGS) entry which is preliminary data.</text>
</comment>
<dbReference type="Proteomes" id="UP001524499">
    <property type="component" value="Unassembled WGS sequence"/>
</dbReference>
<sequence length="107" mass="12560">MKTSVLMICLMLAATDALAFRCGRELVQVGDHKLDVLEKCGEPEWTERRYGTRGSRLRHPYGALELNQYEEVVIDEWIYNFGRRKFKQFLQFENGVLKKIENLDYGN</sequence>
<evidence type="ECO:0000313" key="2">
    <source>
        <dbReference type="EMBL" id="MCQ8103597.1"/>
    </source>
</evidence>
<reference evidence="2 3" key="1">
    <citation type="submission" date="2022-07" db="EMBL/GenBank/DDBJ databases">
        <title>Methylomonas rivi sp. nov., Methylomonas rosea sp. nov., Methylomonas aureus sp. nov. and Methylomonas subterranea sp. nov., four novel methanotrophs isolated from a freshwater creek and the deep terrestrial subsurface.</title>
        <authorList>
            <person name="Abin C."/>
            <person name="Sankaranarayanan K."/>
            <person name="Garner C."/>
            <person name="Sindelar R."/>
            <person name="Kotary K."/>
            <person name="Garner R."/>
            <person name="Barclay S."/>
            <person name="Lawson P."/>
            <person name="Krumholz L."/>
        </authorList>
    </citation>
    <scope>NUCLEOTIDE SEQUENCE [LARGE SCALE GENOMIC DNA]</scope>
    <source>
        <strain evidence="2 3">SURF-2</strain>
    </source>
</reference>
<accession>A0ABT1TDR2</accession>
<protein>
    <submittedName>
        <fullName evidence="2">DUF2845 domain-containing protein</fullName>
    </submittedName>
</protein>